<dbReference type="PANTHER" id="PTHR43434">
    <property type="entry name" value="PHOSPHOGLYCOLATE PHOSPHATASE"/>
    <property type="match status" value="1"/>
</dbReference>
<dbReference type="Gene3D" id="3.40.50.1000">
    <property type="entry name" value="HAD superfamily/HAD-like"/>
    <property type="match status" value="1"/>
</dbReference>
<dbReference type="SFLD" id="SFLDS00003">
    <property type="entry name" value="Haloacid_Dehalogenase"/>
    <property type="match status" value="1"/>
</dbReference>
<dbReference type="PANTHER" id="PTHR43434:SF1">
    <property type="entry name" value="PHOSPHOGLYCOLATE PHOSPHATASE"/>
    <property type="match status" value="1"/>
</dbReference>
<dbReference type="Proteomes" id="UP000189761">
    <property type="component" value="Unassembled WGS sequence"/>
</dbReference>
<dbReference type="InterPro" id="IPR023214">
    <property type="entry name" value="HAD_sf"/>
</dbReference>
<dbReference type="GO" id="GO:0008967">
    <property type="term" value="F:phosphoglycolate phosphatase activity"/>
    <property type="evidence" value="ECO:0007669"/>
    <property type="project" value="TreeGrafter"/>
</dbReference>
<dbReference type="SUPFAM" id="SSF56784">
    <property type="entry name" value="HAD-like"/>
    <property type="match status" value="1"/>
</dbReference>
<comment type="caution">
    <text evidence="3">The sequence shown here is derived from an EMBL/GenBank/DDBJ whole genome shotgun (WGS) entry which is preliminary data.</text>
</comment>
<organism evidence="3 4">
    <name type="scientific">Heyndrickxia oleronia</name>
    <dbReference type="NCBI Taxonomy" id="38875"/>
    <lineage>
        <taxon>Bacteria</taxon>
        <taxon>Bacillati</taxon>
        <taxon>Bacillota</taxon>
        <taxon>Bacilli</taxon>
        <taxon>Bacillales</taxon>
        <taxon>Bacillaceae</taxon>
        <taxon>Heyndrickxia</taxon>
    </lineage>
</organism>
<evidence type="ECO:0000256" key="1">
    <source>
        <dbReference type="ARBA" id="ARBA00022801"/>
    </source>
</evidence>
<dbReference type="CDD" id="cd01427">
    <property type="entry name" value="HAD_like"/>
    <property type="match status" value="1"/>
</dbReference>
<keyword evidence="4" id="KW-1185">Reference proteome</keyword>
<evidence type="ECO:0000313" key="3">
    <source>
        <dbReference type="EMBL" id="OOP70077.1"/>
    </source>
</evidence>
<keyword evidence="2" id="KW-0460">Magnesium</keyword>
<dbReference type="EMBL" id="MTLA01000018">
    <property type="protein sequence ID" value="OOP70077.1"/>
    <property type="molecule type" value="Genomic_DNA"/>
</dbReference>
<sequence>MQENNRLIIFDLDGTLYEDTHHFDYYAKKLCEKLNEPKRKLFTHDYQAVLEGKHPLKMGTIFDVEKDLILTQDHGMVTYACTWEGEPLEQENVEKLYPSTLNFDFHSMLNIGDLWWVPAAIARHYGITNQYAECSFIETREYMMSPRFQMKEVPDFKQVLRQLAIHSKLILLTNSPKRDSEVLLSKLGFQHLFDKKIFDGKKPMKTKDHLRMIKESYQVEYNQILSIGDNAINEISPAKELGCQTILIDPHGISVPSQADRIVRNLTELVDILKQISQS</sequence>
<keyword evidence="1" id="KW-0378">Hydrolase</keyword>
<evidence type="ECO:0000313" key="4">
    <source>
        <dbReference type="Proteomes" id="UP000189761"/>
    </source>
</evidence>
<reference evidence="3 4" key="1">
    <citation type="submission" date="2017-01" db="EMBL/GenBank/DDBJ databases">
        <title>Draft genome sequence of Bacillus oleronius.</title>
        <authorList>
            <person name="Allam M."/>
        </authorList>
    </citation>
    <scope>NUCLEOTIDE SEQUENCE [LARGE SCALE GENOMIC DNA]</scope>
    <source>
        <strain evidence="3 4">DSM 9356</strain>
    </source>
</reference>
<proteinExistence type="predicted"/>
<dbReference type="RefSeq" id="WP_078109311.1">
    <property type="nucleotide sequence ID" value="NZ_CP065424.1"/>
</dbReference>
<dbReference type="Pfam" id="PF00702">
    <property type="entry name" value="Hydrolase"/>
    <property type="match status" value="1"/>
</dbReference>
<dbReference type="AlphaFoldDB" id="A0A8E2IBY5"/>
<dbReference type="GO" id="GO:0006281">
    <property type="term" value="P:DNA repair"/>
    <property type="evidence" value="ECO:0007669"/>
    <property type="project" value="TreeGrafter"/>
</dbReference>
<gene>
    <name evidence="3" type="ORF">BWZ43_01895</name>
</gene>
<dbReference type="SFLD" id="SFLDG01129">
    <property type="entry name" value="C1.5:_HAD__Beta-PGM__Phosphata"/>
    <property type="match status" value="1"/>
</dbReference>
<dbReference type="InterPro" id="IPR050155">
    <property type="entry name" value="HAD-like_hydrolase_sf"/>
</dbReference>
<protein>
    <submittedName>
        <fullName evidence="3">Haloacid dehalogenase</fullName>
    </submittedName>
</protein>
<name>A0A8E2IBY5_9BACI</name>
<evidence type="ECO:0000256" key="2">
    <source>
        <dbReference type="ARBA" id="ARBA00022842"/>
    </source>
</evidence>
<accession>A0A8E2IBY5</accession>
<dbReference type="InterPro" id="IPR036412">
    <property type="entry name" value="HAD-like_sf"/>
</dbReference>